<evidence type="ECO:0000313" key="2">
    <source>
        <dbReference type="EMBL" id="PPQ76868.1"/>
    </source>
</evidence>
<name>A0A409WE94_9AGAR</name>
<proteinExistence type="predicted"/>
<dbReference type="Proteomes" id="UP000284706">
    <property type="component" value="Unassembled WGS sequence"/>
</dbReference>
<keyword evidence="3" id="KW-1185">Reference proteome</keyword>
<protein>
    <submittedName>
        <fullName evidence="2">Uncharacterized protein</fullName>
    </submittedName>
</protein>
<accession>A0A409WE94</accession>
<dbReference type="EMBL" id="NHYE01005110">
    <property type="protein sequence ID" value="PPQ76868.1"/>
    <property type="molecule type" value="Genomic_DNA"/>
</dbReference>
<feature type="region of interest" description="Disordered" evidence="1">
    <location>
        <begin position="50"/>
        <end position="73"/>
    </location>
</feature>
<reference evidence="2 3" key="1">
    <citation type="journal article" date="2018" name="Evol. Lett.">
        <title>Horizontal gene cluster transfer increased hallucinogenic mushroom diversity.</title>
        <authorList>
            <person name="Reynolds H.T."/>
            <person name="Vijayakumar V."/>
            <person name="Gluck-Thaler E."/>
            <person name="Korotkin H.B."/>
            <person name="Matheny P.B."/>
            <person name="Slot J.C."/>
        </authorList>
    </citation>
    <scope>NUCLEOTIDE SEQUENCE [LARGE SCALE GENOMIC DNA]</scope>
    <source>
        <strain evidence="2 3">SRW20</strain>
    </source>
</reference>
<organism evidence="2 3">
    <name type="scientific">Gymnopilus dilepis</name>
    <dbReference type="NCBI Taxonomy" id="231916"/>
    <lineage>
        <taxon>Eukaryota</taxon>
        <taxon>Fungi</taxon>
        <taxon>Dikarya</taxon>
        <taxon>Basidiomycota</taxon>
        <taxon>Agaricomycotina</taxon>
        <taxon>Agaricomycetes</taxon>
        <taxon>Agaricomycetidae</taxon>
        <taxon>Agaricales</taxon>
        <taxon>Agaricineae</taxon>
        <taxon>Hymenogastraceae</taxon>
        <taxon>Gymnopilus</taxon>
    </lineage>
</organism>
<gene>
    <name evidence="2" type="ORF">CVT26_001488</name>
</gene>
<dbReference type="InParanoid" id="A0A409WE94"/>
<feature type="compositionally biased region" description="Basic and acidic residues" evidence="1">
    <location>
        <begin position="51"/>
        <end position="73"/>
    </location>
</feature>
<comment type="caution">
    <text evidence="2">The sequence shown here is derived from an EMBL/GenBank/DDBJ whole genome shotgun (WGS) entry which is preliminary data.</text>
</comment>
<evidence type="ECO:0000313" key="3">
    <source>
        <dbReference type="Proteomes" id="UP000284706"/>
    </source>
</evidence>
<evidence type="ECO:0000256" key="1">
    <source>
        <dbReference type="SAM" id="MobiDB-lite"/>
    </source>
</evidence>
<sequence>MATDIVLIQENRSGWTSMINYISNRGGKKQTINKTGWRMGGTQKHVWGAKETTRRKEATVKKIEERKSDTTKA</sequence>
<dbReference type="AlphaFoldDB" id="A0A409WE94"/>